<dbReference type="Proteomes" id="UP001178508">
    <property type="component" value="Chromosome 13"/>
</dbReference>
<dbReference type="EMBL" id="OY660876">
    <property type="protein sequence ID" value="CAJ1070783.1"/>
    <property type="molecule type" value="Genomic_DNA"/>
</dbReference>
<organism evidence="2 3">
    <name type="scientific">Xyrichtys novacula</name>
    <name type="common">Pearly razorfish</name>
    <name type="synonym">Hemipteronotus novacula</name>
    <dbReference type="NCBI Taxonomy" id="13765"/>
    <lineage>
        <taxon>Eukaryota</taxon>
        <taxon>Metazoa</taxon>
        <taxon>Chordata</taxon>
        <taxon>Craniata</taxon>
        <taxon>Vertebrata</taxon>
        <taxon>Euteleostomi</taxon>
        <taxon>Actinopterygii</taxon>
        <taxon>Neopterygii</taxon>
        <taxon>Teleostei</taxon>
        <taxon>Neoteleostei</taxon>
        <taxon>Acanthomorphata</taxon>
        <taxon>Eupercaria</taxon>
        <taxon>Labriformes</taxon>
        <taxon>Labridae</taxon>
        <taxon>Xyrichtys</taxon>
    </lineage>
</organism>
<evidence type="ECO:0000256" key="1">
    <source>
        <dbReference type="SAM" id="Phobius"/>
    </source>
</evidence>
<protein>
    <recommendedName>
        <fullName evidence="4">Transmembrane protein</fullName>
    </recommendedName>
</protein>
<evidence type="ECO:0000313" key="3">
    <source>
        <dbReference type="Proteomes" id="UP001178508"/>
    </source>
</evidence>
<keyword evidence="1" id="KW-0472">Membrane</keyword>
<proteinExistence type="predicted"/>
<accession>A0AAV1GBF0</accession>
<keyword evidence="1" id="KW-0812">Transmembrane</keyword>
<gene>
    <name evidence="2" type="ORF">XNOV1_A040276</name>
</gene>
<keyword evidence="1" id="KW-1133">Transmembrane helix</keyword>
<keyword evidence="3" id="KW-1185">Reference proteome</keyword>
<evidence type="ECO:0008006" key="4">
    <source>
        <dbReference type="Google" id="ProtNLM"/>
    </source>
</evidence>
<sequence length="111" mass="12420">MGARHANEEFAPAGSECQVVKDGVRICEAVCSCREDLRFLPLLLLTLQAPHIFRSPFASGLREDDGARLKKQRRVKCGVWRGLLFFVLWTTFLPSLFFSPPLPITDCPSLG</sequence>
<feature type="transmembrane region" description="Helical" evidence="1">
    <location>
        <begin position="78"/>
        <end position="98"/>
    </location>
</feature>
<dbReference type="AlphaFoldDB" id="A0AAV1GBF0"/>
<evidence type="ECO:0000313" key="2">
    <source>
        <dbReference type="EMBL" id="CAJ1070783.1"/>
    </source>
</evidence>
<reference evidence="2" key="1">
    <citation type="submission" date="2023-08" db="EMBL/GenBank/DDBJ databases">
        <authorList>
            <person name="Alioto T."/>
            <person name="Alioto T."/>
            <person name="Gomez Garrido J."/>
        </authorList>
    </citation>
    <scope>NUCLEOTIDE SEQUENCE</scope>
</reference>
<name>A0AAV1GBF0_XYRNO</name>